<dbReference type="Proteomes" id="UP001166291">
    <property type="component" value="Unassembled WGS sequence"/>
</dbReference>
<dbReference type="Pfam" id="PF13145">
    <property type="entry name" value="Rotamase_2"/>
    <property type="match status" value="1"/>
</dbReference>
<dbReference type="EMBL" id="JAHWDQ010000001">
    <property type="protein sequence ID" value="MBW2939408.1"/>
    <property type="molecule type" value="Genomic_DNA"/>
</dbReference>
<evidence type="ECO:0000256" key="3">
    <source>
        <dbReference type="ARBA" id="ARBA00013194"/>
    </source>
</evidence>
<dbReference type="InterPro" id="IPR000297">
    <property type="entry name" value="PPIase_PpiC"/>
</dbReference>
<comment type="caution">
    <text evidence="6">The sequence shown here is derived from an EMBL/GenBank/DDBJ whole genome shotgun (WGS) entry which is preliminary data.</text>
</comment>
<gene>
    <name evidence="6" type="ORF">KXJ70_01370</name>
</gene>
<name>A0ABS6VM67_9GAMM</name>
<keyword evidence="6" id="KW-0413">Isomerase</keyword>
<keyword evidence="7" id="KW-1185">Reference proteome</keyword>
<comment type="catalytic activity">
    <reaction evidence="1">
        <text>[protein]-peptidylproline (omega=180) = [protein]-peptidylproline (omega=0)</text>
        <dbReference type="Rhea" id="RHEA:16237"/>
        <dbReference type="Rhea" id="RHEA-COMP:10747"/>
        <dbReference type="Rhea" id="RHEA-COMP:10748"/>
        <dbReference type="ChEBI" id="CHEBI:83833"/>
        <dbReference type="ChEBI" id="CHEBI:83834"/>
        <dbReference type="EC" id="5.2.1.8"/>
    </reaction>
</comment>
<evidence type="ECO:0000313" key="6">
    <source>
        <dbReference type="EMBL" id="MBW2939408.1"/>
    </source>
</evidence>
<reference evidence="6" key="1">
    <citation type="submission" date="2021-07" db="EMBL/GenBank/DDBJ databases">
        <title>Zhongshania sp. CAU 1632 isolated from seawater.</title>
        <authorList>
            <person name="Kim W."/>
        </authorList>
    </citation>
    <scope>NUCLEOTIDE SEQUENCE</scope>
    <source>
        <strain evidence="6">CAU 1632</strain>
    </source>
</reference>
<dbReference type="InterPro" id="IPR050245">
    <property type="entry name" value="PrsA_foldase"/>
</dbReference>
<evidence type="ECO:0000313" key="7">
    <source>
        <dbReference type="Proteomes" id="UP001166291"/>
    </source>
</evidence>
<dbReference type="PANTHER" id="PTHR47245:SF2">
    <property type="entry name" value="PEPTIDYL-PROLYL CIS-TRANS ISOMERASE HP_0175-RELATED"/>
    <property type="match status" value="1"/>
</dbReference>
<evidence type="ECO:0000259" key="5">
    <source>
        <dbReference type="Pfam" id="PF13145"/>
    </source>
</evidence>
<organism evidence="6 7">
    <name type="scientific">Zhongshania aquimaris</name>
    <dbReference type="NCBI Taxonomy" id="2857107"/>
    <lineage>
        <taxon>Bacteria</taxon>
        <taxon>Pseudomonadati</taxon>
        <taxon>Pseudomonadota</taxon>
        <taxon>Gammaproteobacteria</taxon>
        <taxon>Cellvibrionales</taxon>
        <taxon>Spongiibacteraceae</taxon>
        <taxon>Zhongshania</taxon>
    </lineage>
</organism>
<sequence>MRQLIRSRLLHFTIVGFVLYVVNGHFERQNQRVLTCLTPSQRAVLTADWAQVVGRAPTANELSQLVNVALDEQMLVSEAMLQGLHKSDQVIIQRLLRDADFLGIKGDSQDKIDAVLATGVAAGDEVVRRRLIQLMQHASALNLSGLAPSKDELDTIYSQRPDLGVVPLRLSFEHVFFDSSHSNARARAEQILRENTQDSVRGDVFLDGNHFSNLNRVAITSKFGEDFSLALASSAKPIGSWFGPLQSAYGFHLVRIKNRNEAYRLSFDELAPELEEIWRRERQAQAWNAYVEELRDNYKADCHAAI</sequence>
<dbReference type="PANTHER" id="PTHR47245">
    <property type="entry name" value="PEPTIDYLPROLYL ISOMERASE"/>
    <property type="match status" value="1"/>
</dbReference>
<feature type="domain" description="PpiC" evidence="5">
    <location>
        <begin position="148"/>
        <end position="269"/>
    </location>
</feature>
<dbReference type="EC" id="5.2.1.8" evidence="3"/>
<comment type="similarity">
    <text evidence="2">Belongs to the PpiC/parvulin rotamase family.</text>
</comment>
<proteinExistence type="inferred from homology"/>
<protein>
    <recommendedName>
        <fullName evidence="3">peptidylprolyl isomerase</fullName>
        <ecNumber evidence="3">5.2.1.8</ecNumber>
    </recommendedName>
</protein>
<accession>A0ABS6VM67</accession>
<evidence type="ECO:0000256" key="4">
    <source>
        <dbReference type="ARBA" id="ARBA00023110"/>
    </source>
</evidence>
<dbReference type="RefSeq" id="WP_219041666.1">
    <property type="nucleotide sequence ID" value="NZ_JAHWDQ010000001.1"/>
</dbReference>
<evidence type="ECO:0000256" key="1">
    <source>
        <dbReference type="ARBA" id="ARBA00000971"/>
    </source>
</evidence>
<dbReference type="GO" id="GO:0016853">
    <property type="term" value="F:isomerase activity"/>
    <property type="evidence" value="ECO:0007669"/>
    <property type="project" value="UniProtKB-KW"/>
</dbReference>
<evidence type="ECO:0000256" key="2">
    <source>
        <dbReference type="ARBA" id="ARBA00007656"/>
    </source>
</evidence>
<keyword evidence="4" id="KW-0697">Rotamase</keyword>